<comment type="caution">
    <text evidence="2">The sequence shown here is derived from an EMBL/GenBank/DDBJ whole genome shotgun (WGS) entry which is preliminary data.</text>
</comment>
<feature type="transmembrane region" description="Helical" evidence="1">
    <location>
        <begin position="21"/>
        <end position="39"/>
    </location>
</feature>
<evidence type="ECO:0000313" key="2">
    <source>
        <dbReference type="EMBL" id="RLV60760.1"/>
    </source>
</evidence>
<dbReference type="RefSeq" id="WP_121838035.1">
    <property type="nucleotide sequence ID" value="NZ_ML014761.1"/>
</dbReference>
<keyword evidence="1" id="KW-0472">Membrane</keyword>
<dbReference type="Proteomes" id="UP000281474">
    <property type="component" value="Unassembled WGS sequence"/>
</dbReference>
<feature type="transmembrane region" description="Helical" evidence="1">
    <location>
        <begin position="207"/>
        <end position="228"/>
    </location>
</feature>
<dbReference type="EMBL" id="QZEI01000012">
    <property type="protein sequence ID" value="RLV60760.1"/>
    <property type="molecule type" value="Genomic_DNA"/>
</dbReference>
<keyword evidence="3" id="KW-1185">Reference proteome</keyword>
<protein>
    <submittedName>
        <fullName evidence="2">Uncharacterized protein</fullName>
    </submittedName>
</protein>
<dbReference type="AlphaFoldDB" id="A0A3L8Q018"/>
<evidence type="ECO:0000256" key="1">
    <source>
        <dbReference type="SAM" id="Phobius"/>
    </source>
</evidence>
<feature type="transmembrane region" description="Helical" evidence="1">
    <location>
        <begin position="173"/>
        <end position="195"/>
    </location>
</feature>
<sequence>MSLSATFTEAFNFFKNHFKQLAVITVPFILIMNAIQMWIGGQIRAVSQDNPEFSSMTLVAVMAMMLVFSWLFSSLTLFLEVRSQGHEPNARQIWFNGLHFIPAMLLAAVFSGLAIAGPFFILMAALKELGALIGLAIALFIGTRLTYVNFMVVSERLTPMKAIKSSWKLSGPIILPTLGIVVLYMPLSLIGGALAQITSQAGMPVQLIGDTVVTFFGLFINIALFRLYMLNRGNLSEGED</sequence>
<feature type="transmembrane region" description="Helical" evidence="1">
    <location>
        <begin position="59"/>
        <end position="79"/>
    </location>
</feature>
<gene>
    <name evidence="2" type="ORF">D5018_05665</name>
</gene>
<dbReference type="OrthoDB" id="6257508at2"/>
<keyword evidence="1" id="KW-0812">Transmembrane</keyword>
<proteinExistence type="predicted"/>
<accession>A0A3L8Q018</accession>
<name>A0A3L8Q018_9GAMM</name>
<organism evidence="2 3">
    <name type="scientific">Parashewanella curva</name>
    <dbReference type="NCBI Taxonomy" id="2338552"/>
    <lineage>
        <taxon>Bacteria</taxon>
        <taxon>Pseudomonadati</taxon>
        <taxon>Pseudomonadota</taxon>
        <taxon>Gammaproteobacteria</taxon>
        <taxon>Alteromonadales</taxon>
        <taxon>Shewanellaceae</taxon>
        <taxon>Parashewanella</taxon>
    </lineage>
</organism>
<reference evidence="2 3" key="1">
    <citation type="submission" date="2018-09" db="EMBL/GenBank/DDBJ databases">
        <title>Phylogeny of the Shewanellaceae, and recommendation for two new genera, Pseudoshewanella and Parashewanella.</title>
        <authorList>
            <person name="Wang G."/>
        </authorList>
    </citation>
    <scope>NUCLEOTIDE SEQUENCE [LARGE SCALE GENOMIC DNA]</scope>
    <source>
        <strain evidence="2 3">C51</strain>
    </source>
</reference>
<feature type="transmembrane region" description="Helical" evidence="1">
    <location>
        <begin position="131"/>
        <end position="152"/>
    </location>
</feature>
<evidence type="ECO:0000313" key="3">
    <source>
        <dbReference type="Proteomes" id="UP000281474"/>
    </source>
</evidence>
<feature type="transmembrane region" description="Helical" evidence="1">
    <location>
        <begin position="100"/>
        <end position="125"/>
    </location>
</feature>
<keyword evidence="1" id="KW-1133">Transmembrane helix</keyword>